<evidence type="ECO:0000313" key="3">
    <source>
        <dbReference type="Proteomes" id="UP000253303"/>
    </source>
</evidence>
<dbReference type="EMBL" id="QMEY01000003">
    <property type="protein sequence ID" value="RBQ20435.1"/>
    <property type="molecule type" value="Genomic_DNA"/>
</dbReference>
<gene>
    <name evidence="2" type="ORF">DP939_11690</name>
</gene>
<name>A0A366M2M0_9ACTN</name>
<protein>
    <submittedName>
        <fullName evidence="2">Uncharacterized protein</fullName>
    </submittedName>
</protein>
<evidence type="ECO:0000256" key="1">
    <source>
        <dbReference type="SAM" id="MobiDB-lite"/>
    </source>
</evidence>
<proteinExistence type="predicted"/>
<evidence type="ECO:0000313" key="2">
    <source>
        <dbReference type="EMBL" id="RBQ20435.1"/>
    </source>
</evidence>
<sequence length="165" mass="15700">MLGGGSGTEVVVFGLGTELSCGFGRSSGSSASGLGAWEVRPVRVGDGRASPVRVGSAVGWVATCSAPRVGEVVDTSAVGVTVGSSGSSASSSVGSAEVVAGAAVGAGRPTDAQVAALVQGSDESPSEANSIQPPAVAATTAPAAISSRPLPRRGRSSSSARSGSS</sequence>
<feature type="region of interest" description="Disordered" evidence="1">
    <location>
        <begin position="117"/>
        <end position="165"/>
    </location>
</feature>
<accession>A0A366M2M0</accession>
<comment type="caution">
    <text evidence="2">The sequence shown here is derived from an EMBL/GenBank/DDBJ whole genome shotgun (WGS) entry which is preliminary data.</text>
</comment>
<organism evidence="2 3">
    <name type="scientific">Spongiactinospora rosea</name>
    <dbReference type="NCBI Taxonomy" id="2248750"/>
    <lineage>
        <taxon>Bacteria</taxon>
        <taxon>Bacillati</taxon>
        <taxon>Actinomycetota</taxon>
        <taxon>Actinomycetes</taxon>
        <taxon>Streptosporangiales</taxon>
        <taxon>Streptosporangiaceae</taxon>
        <taxon>Spongiactinospora</taxon>
    </lineage>
</organism>
<keyword evidence="3" id="KW-1185">Reference proteome</keyword>
<dbReference type="Proteomes" id="UP000253303">
    <property type="component" value="Unassembled WGS sequence"/>
</dbReference>
<feature type="compositionally biased region" description="Low complexity" evidence="1">
    <location>
        <begin position="156"/>
        <end position="165"/>
    </location>
</feature>
<feature type="compositionally biased region" description="Polar residues" evidence="1">
    <location>
        <begin position="121"/>
        <end position="132"/>
    </location>
</feature>
<dbReference type="AlphaFoldDB" id="A0A366M2M0"/>
<feature type="compositionally biased region" description="Low complexity" evidence="1">
    <location>
        <begin position="133"/>
        <end position="149"/>
    </location>
</feature>
<reference evidence="2 3" key="1">
    <citation type="submission" date="2018-06" db="EMBL/GenBank/DDBJ databases">
        <title>Sphaerisporangium craniellae sp. nov., isolated from a marine sponge in the South China Sea.</title>
        <authorList>
            <person name="Li L."/>
        </authorList>
    </citation>
    <scope>NUCLEOTIDE SEQUENCE [LARGE SCALE GENOMIC DNA]</scope>
    <source>
        <strain evidence="2 3">LHW63015</strain>
    </source>
</reference>